<sequence>MTRMSGCTFGHHRGRSKKRSLVIDADWLDLRIPLMWKDSDHFSNKERTQRYSVFCLFKIGAQVFDTDLLIVDKAITDICFEGVTVFEEVGPDFQLKLEVYSCCCTEESSIIPNTPKKLVKKLKTSIGKATGRKLSSTSEDDNPELLCLSDTVVLGAKYNLLAHATLGLESVEDSFKTHNLTIVGNEESSFWLPLYGSMCCRLVVQPSCMTKDMMAGFLNQQQMVGKLTSWRRDYTVC</sequence>
<dbReference type="Proteomes" id="UP000827872">
    <property type="component" value="Linkage Group LG08"/>
</dbReference>
<comment type="caution">
    <text evidence="1">The sequence shown here is derived from an EMBL/GenBank/DDBJ whole genome shotgun (WGS) entry which is preliminary data.</text>
</comment>
<evidence type="ECO:0000313" key="1">
    <source>
        <dbReference type="EMBL" id="KAH8001482.1"/>
    </source>
</evidence>
<accession>A0ACB8F808</accession>
<organism evidence="1 2">
    <name type="scientific">Sphaerodactylus townsendi</name>
    <dbReference type="NCBI Taxonomy" id="933632"/>
    <lineage>
        <taxon>Eukaryota</taxon>
        <taxon>Metazoa</taxon>
        <taxon>Chordata</taxon>
        <taxon>Craniata</taxon>
        <taxon>Vertebrata</taxon>
        <taxon>Euteleostomi</taxon>
        <taxon>Lepidosauria</taxon>
        <taxon>Squamata</taxon>
        <taxon>Bifurcata</taxon>
        <taxon>Gekkota</taxon>
        <taxon>Sphaerodactylidae</taxon>
        <taxon>Sphaerodactylus</taxon>
    </lineage>
</organism>
<keyword evidence="2" id="KW-1185">Reference proteome</keyword>
<evidence type="ECO:0000313" key="2">
    <source>
        <dbReference type="Proteomes" id="UP000827872"/>
    </source>
</evidence>
<name>A0ACB8F808_9SAUR</name>
<gene>
    <name evidence="1" type="primary">RTKN2</name>
    <name evidence="1" type="ORF">K3G42_008870</name>
</gene>
<reference evidence="1" key="1">
    <citation type="submission" date="2021-08" db="EMBL/GenBank/DDBJ databases">
        <title>The first chromosome-level gecko genome reveals the dynamic sex chromosomes of Neotropical dwarf geckos (Sphaerodactylidae: Sphaerodactylus).</title>
        <authorList>
            <person name="Pinto B.J."/>
            <person name="Keating S.E."/>
            <person name="Gamble T."/>
        </authorList>
    </citation>
    <scope>NUCLEOTIDE SEQUENCE</scope>
    <source>
        <strain evidence="1">TG3544</strain>
    </source>
</reference>
<protein>
    <submittedName>
        <fullName evidence="1">Rhotekin-2</fullName>
    </submittedName>
</protein>
<dbReference type="EMBL" id="CM037621">
    <property type="protein sequence ID" value="KAH8001482.1"/>
    <property type="molecule type" value="Genomic_DNA"/>
</dbReference>
<proteinExistence type="predicted"/>